<organism evidence="1 2">
    <name type="scientific">Laccaria amethystina LaAM-08-1</name>
    <dbReference type="NCBI Taxonomy" id="1095629"/>
    <lineage>
        <taxon>Eukaryota</taxon>
        <taxon>Fungi</taxon>
        <taxon>Dikarya</taxon>
        <taxon>Basidiomycota</taxon>
        <taxon>Agaricomycotina</taxon>
        <taxon>Agaricomycetes</taxon>
        <taxon>Agaricomycetidae</taxon>
        <taxon>Agaricales</taxon>
        <taxon>Agaricineae</taxon>
        <taxon>Hydnangiaceae</taxon>
        <taxon>Laccaria</taxon>
    </lineage>
</organism>
<dbReference type="AlphaFoldDB" id="A0A0C9Y410"/>
<reference evidence="1 2" key="1">
    <citation type="submission" date="2014-04" db="EMBL/GenBank/DDBJ databases">
        <authorList>
            <consortium name="DOE Joint Genome Institute"/>
            <person name="Kuo A."/>
            <person name="Kohler A."/>
            <person name="Nagy L.G."/>
            <person name="Floudas D."/>
            <person name="Copeland A."/>
            <person name="Barry K.W."/>
            <person name="Cichocki N."/>
            <person name="Veneault-Fourrey C."/>
            <person name="LaButti K."/>
            <person name="Lindquist E.A."/>
            <person name="Lipzen A."/>
            <person name="Lundell T."/>
            <person name="Morin E."/>
            <person name="Murat C."/>
            <person name="Sun H."/>
            <person name="Tunlid A."/>
            <person name="Henrissat B."/>
            <person name="Grigoriev I.V."/>
            <person name="Hibbett D.S."/>
            <person name="Martin F."/>
            <person name="Nordberg H.P."/>
            <person name="Cantor M.N."/>
            <person name="Hua S.X."/>
        </authorList>
    </citation>
    <scope>NUCLEOTIDE SEQUENCE [LARGE SCALE GENOMIC DNA]</scope>
    <source>
        <strain evidence="1 2">LaAM-08-1</strain>
    </source>
</reference>
<evidence type="ECO:0000313" key="1">
    <source>
        <dbReference type="EMBL" id="KIK02843.1"/>
    </source>
</evidence>
<name>A0A0C9Y410_9AGAR</name>
<protein>
    <submittedName>
        <fullName evidence="1">Uncharacterized protein</fullName>
    </submittedName>
</protein>
<accession>A0A0C9Y410</accession>
<keyword evidence="2" id="KW-1185">Reference proteome</keyword>
<proteinExistence type="predicted"/>
<gene>
    <name evidence="1" type="ORF">K443DRAFT_508471</name>
</gene>
<dbReference type="Proteomes" id="UP000054477">
    <property type="component" value="Unassembled WGS sequence"/>
</dbReference>
<reference evidence="2" key="2">
    <citation type="submission" date="2015-01" db="EMBL/GenBank/DDBJ databases">
        <title>Evolutionary Origins and Diversification of the Mycorrhizal Mutualists.</title>
        <authorList>
            <consortium name="DOE Joint Genome Institute"/>
            <consortium name="Mycorrhizal Genomics Consortium"/>
            <person name="Kohler A."/>
            <person name="Kuo A."/>
            <person name="Nagy L.G."/>
            <person name="Floudas D."/>
            <person name="Copeland A."/>
            <person name="Barry K.W."/>
            <person name="Cichocki N."/>
            <person name="Veneault-Fourrey C."/>
            <person name="LaButti K."/>
            <person name="Lindquist E.A."/>
            <person name="Lipzen A."/>
            <person name="Lundell T."/>
            <person name="Morin E."/>
            <person name="Murat C."/>
            <person name="Riley R."/>
            <person name="Ohm R."/>
            <person name="Sun H."/>
            <person name="Tunlid A."/>
            <person name="Henrissat B."/>
            <person name="Grigoriev I.V."/>
            <person name="Hibbett D.S."/>
            <person name="Martin F."/>
        </authorList>
    </citation>
    <scope>NUCLEOTIDE SEQUENCE [LARGE SCALE GENOMIC DNA]</scope>
    <source>
        <strain evidence="2">LaAM-08-1</strain>
    </source>
</reference>
<sequence>MCDYTNSKALYLHFGLGHQRLTERKDIGVVFRQQAVRCGDGAAYIVIRELTKILRAPPSYLPCFFGFDLHLVHFRFRCITRKYINGAEVEKLKLEEPPKLPGLARVPMLCAAYAPIISLEPRKSKCVACAESTAA</sequence>
<dbReference type="EMBL" id="KN838587">
    <property type="protein sequence ID" value="KIK02843.1"/>
    <property type="molecule type" value="Genomic_DNA"/>
</dbReference>
<dbReference type="HOGENOM" id="CLU_1886098_0_0_1"/>
<evidence type="ECO:0000313" key="2">
    <source>
        <dbReference type="Proteomes" id="UP000054477"/>
    </source>
</evidence>